<evidence type="ECO:0000256" key="1">
    <source>
        <dbReference type="ARBA" id="ARBA00000086"/>
    </source>
</evidence>
<gene>
    <name evidence="7" type="ORF">BD749_0250</name>
</gene>
<dbReference type="Gene3D" id="1.10.1670.40">
    <property type="match status" value="1"/>
</dbReference>
<evidence type="ECO:0000259" key="6">
    <source>
        <dbReference type="SMART" id="SM00478"/>
    </source>
</evidence>
<dbReference type="InterPro" id="IPR000035">
    <property type="entry name" value="Alkylbase_DNA_glycsylse_CS"/>
</dbReference>
<dbReference type="InterPro" id="IPR051912">
    <property type="entry name" value="Alkylbase_DNA_Glycosylase/TA"/>
</dbReference>
<evidence type="ECO:0000313" key="7">
    <source>
        <dbReference type="EMBL" id="PKV75311.1"/>
    </source>
</evidence>
<dbReference type="InterPro" id="IPR011257">
    <property type="entry name" value="DNA_glycosylase"/>
</dbReference>
<evidence type="ECO:0000256" key="2">
    <source>
        <dbReference type="ARBA" id="ARBA00010817"/>
    </source>
</evidence>
<dbReference type="InterPro" id="IPR003265">
    <property type="entry name" value="HhH-GPD_domain"/>
</dbReference>
<sequence length="214" mass="24151">MATDMSFTLPDYPATEVMAVFSKDPILTRIVGQGKPLSSSRSEDVYFRLLSAIVSQQLSTKAAATIFNRFKGLYTDQYPHPHLVLETPNETLRGAGLSFQKIGYVRNVAAFAQGGNLEHAVIDAMEDEALIQHLTQIKGIGRWTVEMLLMFALERPDVMPVDDLGIQNAMKRHYGLELSGKELKARMIEIAENWRPYRTIACKYLWQSLDNMPK</sequence>
<dbReference type="GO" id="GO:0006285">
    <property type="term" value="P:base-excision repair, AP site formation"/>
    <property type="evidence" value="ECO:0007669"/>
    <property type="project" value="TreeGrafter"/>
</dbReference>
<dbReference type="Proteomes" id="UP000233782">
    <property type="component" value="Unassembled WGS sequence"/>
</dbReference>
<proteinExistence type="inferred from homology"/>
<dbReference type="GO" id="GO:0043916">
    <property type="term" value="F:DNA-7-methylguanine glycosylase activity"/>
    <property type="evidence" value="ECO:0007669"/>
    <property type="project" value="TreeGrafter"/>
</dbReference>
<keyword evidence="8" id="KW-1185">Reference proteome</keyword>
<name>A0A2N3V101_9BACT</name>
<dbReference type="GO" id="GO:0032131">
    <property type="term" value="F:alkylated DNA binding"/>
    <property type="evidence" value="ECO:0007669"/>
    <property type="project" value="TreeGrafter"/>
</dbReference>
<evidence type="ECO:0000313" key="8">
    <source>
        <dbReference type="Proteomes" id="UP000233782"/>
    </source>
</evidence>
<dbReference type="PANTHER" id="PTHR43003">
    <property type="entry name" value="DNA-3-METHYLADENINE GLYCOSYLASE"/>
    <property type="match status" value="1"/>
</dbReference>
<evidence type="ECO:0000256" key="3">
    <source>
        <dbReference type="ARBA" id="ARBA00012000"/>
    </source>
</evidence>
<dbReference type="FunFam" id="1.10.340.30:FF:000004">
    <property type="entry name" value="DNA-3-methyladenine glycosylase II"/>
    <property type="match status" value="1"/>
</dbReference>
<dbReference type="CDD" id="cd00056">
    <property type="entry name" value="ENDO3c"/>
    <property type="match status" value="1"/>
</dbReference>
<dbReference type="PROSITE" id="PS00516">
    <property type="entry name" value="ALKYLBASE_DNA_GLYCOS"/>
    <property type="match status" value="1"/>
</dbReference>
<dbReference type="Pfam" id="PF00730">
    <property type="entry name" value="HhH-GPD"/>
    <property type="match status" value="1"/>
</dbReference>
<dbReference type="EC" id="3.2.2.21" evidence="3"/>
<feature type="domain" description="HhH-GPD" evidence="6">
    <location>
        <begin position="54"/>
        <end position="210"/>
    </location>
</feature>
<dbReference type="RefSeq" id="WP_245868592.1">
    <property type="nucleotide sequence ID" value="NZ_PJMU01000001.1"/>
</dbReference>
<comment type="catalytic activity">
    <reaction evidence="1">
        <text>Hydrolysis of alkylated DNA, releasing 3-methyladenine, 3-methylguanine, 7-methylguanine and 7-methyladenine.</text>
        <dbReference type="EC" id="3.2.2.21"/>
    </reaction>
</comment>
<dbReference type="GO" id="GO:0032993">
    <property type="term" value="C:protein-DNA complex"/>
    <property type="evidence" value="ECO:0007669"/>
    <property type="project" value="TreeGrafter"/>
</dbReference>
<keyword evidence="4" id="KW-0227">DNA damage</keyword>
<dbReference type="AlphaFoldDB" id="A0A2N3V101"/>
<dbReference type="SUPFAM" id="SSF48150">
    <property type="entry name" value="DNA-glycosylase"/>
    <property type="match status" value="1"/>
</dbReference>
<keyword evidence="5" id="KW-0234">DNA repair</keyword>
<dbReference type="Gene3D" id="1.10.340.30">
    <property type="entry name" value="Hypothetical protein, domain 2"/>
    <property type="match status" value="1"/>
</dbReference>
<organism evidence="7 8">
    <name type="scientific">Pontibacter ramchanderi</name>
    <dbReference type="NCBI Taxonomy" id="1179743"/>
    <lineage>
        <taxon>Bacteria</taxon>
        <taxon>Pseudomonadati</taxon>
        <taxon>Bacteroidota</taxon>
        <taxon>Cytophagia</taxon>
        <taxon>Cytophagales</taxon>
        <taxon>Hymenobacteraceae</taxon>
        <taxon>Pontibacter</taxon>
    </lineage>
</organism>
<evidence type="ECO:0000256" key="4">
    <source>
        <dbReference type="ARBA" id="ARBA00022763"/>
    </source>
</evidence>
<dbReference type="EMBL" id="PJMU01000001">
    <property type="protein sequence ID" value="PKV75311.1"/>
    <property type="molecule type" value="Genomic_DNA"/>
</dbReference>
<dbReference type="GO" id="GO:0008725">
    <property type="term" value="F:DNA-3-methyladenine glycosylase activity"/>
    <property type="evidence" value="ECO:0007669"/>
    <property type="project" value="TreeGrafter"/>
</dbReference>
<accession>A0A2N3V101</accession>
<dbReference type="PANTHER" id="PTHR43003:SF5">
    <property type="entry name" value="DNA-3-METHYLADENINE GLYCOSYLASE"/>
    <property type="match status" value="1"/>
</dbReference>
<dbReference type="SMART" id="SM00478">
    <property type="entry name" value="ENDO3c"/>
    <property type="match status" value="1"/>
</dbReference>
<protein>
    <recommendedName>
        <fullName evidence="3">DNA-3-methyladenine glycosylase II</fullName>
        <ecNumber evidence="3">3.2.2.21</ecNumber>
    </recommendedName>
</protein>
<reference evidence="7 8" key="1">
    <citation type="submission" date="2017-12" db="EMBL/GenBank/DDBJ databases">
        <title>Genomic Encyclopedia of Type Strains, Phase III (KMG-III): the genomes of soil and plant-associated and newly described type strains.</title>
        <authorList>
            <person name="Whitman W."/>
        </authorList>
    </citation>
    <scope>NUCLEOTIDE SEQUENCE [LARGE SCALE GENOMIC DNA]</scope>
    <source>
        <strain evidence="7 8">LP43</strain>
    </source>
</reference>
<comment type="similarity">
    <text evidence="2">Belongs to the alkylbase DNA glycosidase AlkA family.</text>
</comment>
<comment type="caution">
    <text evidence="7">The sequence shown here is derived from an EMBL/GenBank/DDBJ whole genome shotgun (WGS) entry which is preliminary data.</text>
</comment>
<evidence type="ECO:0000256" key="5">
    <source>
        <dbReference type="ARBA" id="ARBA00023204"/>
    </source>
</evidence>
<dbReference type="GO" id="GO:0006307">
    <property type="term" value="P:DNA alkylation repair"/>
    <property type="evidence" value="ECO:0007669"/>
    <property type="project" value="TreeGrafter"/>
</dbReference>